<dbReference type="PANTHER" id="PTHR35332:SF2">
    <property type="entry name" value="REGULATION OF ENOLASE PROTEIN 1"/>
    <property type="match status" value="1"/>
</dbReference>
<comment type="caution">
    <text evidence="1">The sequence shown here is derived from an EMBL/GenBank/DDBJ whole genome shotgun (WGS) entry which is preliminary data.</text>
</comment>
<dbReference type="EMBL" id="JRQI01000030">
    <property type="protein sequence ID" value="KGK58002.1"/>
    <property type="molecule type" value="Genomic_DNA"/>
</dbReference>
<evidence type="ECO:0000313" key="1">
    <source>
        <dbReference type="EMBL" id="KGK58002.1"/>
    </source>
</evidence>
<reference evidence="1 2" key="1">
    <citation type="submission" date="2014-10" db="EMBL/GenBank/DDBJ databases">
        <title>Genome sequence of a Xanthomonas strain that is pathogenic on beans.</title>
        <authorList>
            <person name="Aritua V."/>
            <person name="Sapp M."/>
            <person name="Harrison J."/>
            <person name="Smith J."/>
            <person name="Studholme D."/>
        </authorList>
    </citation>
    <scope>NUCLEOTIDE SEQUENCE [LARGE SCALE GENOMIC DNA]</scope>
    <source>
        <strain evidence="1 2">Nyagatare</strain>
    </source>
</reference>
<protein>
    <submittedName>
        <fullName evidence="1">Regulation of enolase 1</fullName>
    </submittedName>
</protein>
<dbReference type="RefSeq" id="WP_047695121.1">
    <property type="nucleotide sequence ID" value="NZ_KN265483.1"/>
</dbReference>
<proteinExistence type="predicted"/>
<dbReference type="InterPro" id="IPR009784">
    <property type="entry name" value="DUF1349"/>
</dbReference>
<dbReference type="Proteomes" id="UP000029879">
    <property type="component" value="Unassembled WGS sequence"/>
</dbReference>
<dbReference type="InterPro" id="IPR015987">
    <property type="entry name" value="UCP022704"/>
</dbReference>
<dbReference type="PIRSF" id="PIRSF022704">
    <property type="entry name" value="UCP022704"/>
    <property type="match status" value="1"/>
</dbReference>
<accession>A0AB34P933</accession>
<sequence length="229" mass="25355">MSDCEQHPIDIGRRLTLGGLAASSVVMATGAGAAPPSRWQQGSWLNAPRQHRVLGDDVLEVVTDKGTDFWRETHYGFTRDSGHFLGFAAPAAFTCQLRIRGRFDQLYDQAGIMIRANERQWVKAGIELSDGRAMLSSVLTDGRSDWATGPYEGDPSDFWMRATIEKGVLRLQASRDGIYWPLVRLCPFPVAASYLAGPMTCTPEREGLKVQFSDWQLGPVLGKELHDLS</sequence>
<name>A0AB34P933_9XANT</name>
<dbReference type="SUPFAM" id="SSF49899">
    <property type="entry name" value="Concanavalin A-like lectins/glucanases"/>
    <property type="match status" value="1"/>
</dbReference>
<dbReference type="InterPro" id="IPR013320">
    <property type="entry name" value="ConA-like_dom_sf"/>
</dbReference>
<evidence type="ECO:0000313" key="2">
    <source>
        <dbReference type="Proteomes" id="UP000029879"/>
    </source>
</evidence>
<dbReference type="Gene3D" id="2.60.120.200">
    <property type="match status" value="1"/>
</dbReference>
<gene>
    <name evidence="1" type="ORF">NC00_09360</name>
</gene>
<organism evidence="1 2">
    <name type="scientific">Xanthomonas cannabis pv. phaseoli</name>
    <dbReference type="NCBI Taxonomy" id="1885902"/>
    <lineage>
        <taxon>Bacteria</taxon>
        <taxon>Pseudomonadati</taxon>
        <taxon>Pseudomonadota</taxon>
        <taxon>Gammaproteobacteria</taxon>
        <taxon>Lysobacterales</taxon>
        <taxon>Lysobacteraceae</taxon>
        <taxon>Xanthomonas</taxon>
    </lineage>
</organism>
<dbReference type="Pfam" id="PF07081">
    <property type="entry name" value="DUF1349"/>
    <property type="match status" value="1"/>
</dbReference>
<dbReference type="PANTHER" id="PTHR35332">
    <property type="entry name" value="REGULATION OF ENOLASE PROTEIN 1"/>
    <property type="match status" value="1"/>
</dbReference>
<dbReference type="AlphaFoldDB" id="A0AB34P933"/>